<sequence length="37" mass="4257">MESFYYVVLCACVHFAAFACAHCIVIYLQLIMYLFCG</sequence>
<organism evidence="2">
    <name type="scientific">Arundo donax</name>
    <name type="common">Giant reed</name>
    <name type="synonym">Donax arundinaceus</name>
    <dbReference type="NCBI Taxonomy" id="35708"/>
    <lineage>
        <taxon>Eukaryota</taxon>
        <taxon>Viridiplantae</taxon>
        <taxon>Streptophyta</taxon>
        <taxon>Embryophyta</taxon>
        <taxon>Tracheophyta</taxon>
        <taxon>Spermatophyta</taxon>
        <taxon>Magnoliopsida</taxon>
        <taxon>Liliopsida</taxon>
        <taxon>Poales</taxon>
        <taxon>Poaceae</taxon>
        <taxon>PACMAD clade</taxon>
        <taxon>Arundinoideae</taxon>
        <taxon>Arundineae</taxon>
        <taxon>Arundo</taxon>
    </lineage>
</organism>
<accession>A0A0A8YSF8</accession>
<feature type="transmembrane region" description="Helical" evidence="1">
    <location>
        <begin position="6"/>
        <end position="35"/>
    </location>
</feature>
<reference evidence="2" key="2">
    <citation type="journal article" date="2015" name="Data Brief">
        <title>Shoot transcriptome of the giant reed, Arundo donax.</title>
        <authorList>
            <person name="Barrero R.A."/>
            <person name="Guerrero F.D."/>
            <person name="Moolhuijzen P."/>
            <person name="Goolsby J.A."/>
            <person name="Tidwell J."/>
            <person name="Bellgard S.E."/>
            <person name="Bellgard M.I."/>
        </authorList>
    </citation>
    <scope>NUCLEOTIDE SEQUENCE</scope>
    <source>
        <tissue evidence="2">Shoot tissue taken approximately 20 cm above the soil surface</tissue>
    </source>
</reference>
<evidence type="ECO:0000313" key="2">
    <source>
        <dbReference type="EMBL" id="JAD29416.1"/>
    </source>
</evidence>
<keyword evidence="1" id="KW-1133">Transmembrane helix</keyword>
<keyword evidence="1" id="KW-0472">Membrane</keyword>
<dbReference type="AlphaFoldDB" id="A0A0A8YSF8"/>
<proteinExistence type="predicted"/>
<dbReference type="EMBL" id="GBRH01268479">
    <property type="protein sequence ID" value="JAD29416.1"/>
    <property type="molecule type" value="Transcribed_RNA"/>
</dbReference>
<evidence type="ECO:0000256" key="1">
    <source>
        <dbReference type="SAM" id="Phobius"/>
    </source>
</evidence>
<name>A0A0A8YSF8_ARUDO</name>
<protein>
    <submittedName>
        <fullName evidence="2">Uncharacterized protein</fullName>
    </submittedName>
</protein>
<reference evidence="2" key="1">
    <citation type="submission" date="2014-09" db="EMBL/GenBank/DDBJ databases">
        <authorList>
            <person name="Magalhaes I.L.F."/>
            <person name="Oliveira U."/>
            <person name="Santos F.R."/>
            <person name="Vidigal T.H.D.A."/>
            <person name="Brescovit A.D."/>
            <person name="Santos A.J."/>
        </authorList>
    </citation>
    <scope>NUCLEOTIDE SEQUENCE</scope>
    <source>
        <tissue evidence="2">Shoot tissue taken approximately 20 cm above the soil surface</tissue>
    </source>
</reference>
<keyword evidence="1" id="KW-0812">Transmembrane</keyword>